<dbReference type="Proteomes" id="UP000547444">
    <property type="component" value="Unassembled WGS sequence"/>
</dbReference>
<protein>
    <submittedName>
        <fullName evidence="1">Uncharacterized protein</fullName>
    </submittedName>
</protein>
<dbReference type="EMBL" id="JAANOW010000001">
    <property type="protein sequence ID" value="NIH93279.1"/>
    <property type="molecule type" value="Genomic_DNA"/>
</dbReference>
<name>A0A7X5R4N8_9MYCO</name>
<proteinExistence type="predicted"/>
<dbReference type="AlphaFoldDB" id="A0A7X5R4N8"/>
<sequence>MTDILKLDSVTMIAKGVLALLRDPVQLSLLRGDRR</sequence>
<comment type="caution">
    <text evidence="1">The sequence shown here is derived from an EMBL/GenBank/DDBJ whole genome shotgun (WGS) entry which is preliminary data.</text>
</comment>
<organism evidence="1 2">
    <name type="scientific">Mycolicibacterium fluoranthenivorans</name>
    <dbReference type="NCBI Taxonomy" id="258505"/>
    <lineage>
        <taxon>Bacteria</taxon>
        <taxon>Bacillati</taxon>
        <taxon>Actinomycetota</taxon>
        <taxon>Actinomycetes</taxon>
        <taxon>Mycobacteriales</taxon>
        <taxon>Mycobacteriaceae</taxon>
        <taxon>Mycolicibacterium</taxon>
    </lineage>
</organism>
<evidence type="ECO:0000313" key="1">
    <source>
        <dbReference type="EMBL" id="NIH93279.1"/>
    </source>
</evidence>
<gene>
    <name evidence="1" type="ORF">FHU31_000235</name>
</gene>
<reference evidence="1 2" key="1">
    <citation type="submission" date="2020-03" db="EMBL/GenBank/DDBJ databases">
        <title>Sequencing the genomes of 1000 actinobacteria strains.</title>
        <authorList>
            <person name="Klenk H.-P."/>
        </authorList>
    </citation>
    <scope>NUCLEOTIDE SEQUENCE [LARGE SCALE GENOMIC DNA]</scope>
    <source>
        <strain evidence="1 2">DSM 44556</strain>
    </source>
</reference>
<accession>A0A7X5R4N8</accession>
<keyword evidence="2" id="KW-1185">Reference proteome</keyword>
<evidence type="ECO:0000313" key="2">
    <source>
        <dbReference type="Proteomes" id="UP000547444"/>
    </source>
</evidence>